<proteinExistence type="predicted"/>
<dbReference type="Proteomes" id="UP001066276">
    <property type="component" value="Chromosome 7"/>
</dbReference>
<feature type="chain" id="PRO_5043686841" description="Ectonucleotide pyrophosphatase/phosphodiesterase 7" evidence="2">
    <location>
        <begin position="22"/>
        <end position="463"/>
    </location>
</feature>
<dbReference type="Gene3D" id="3.30.1360.180">
    <property type="match status" value="1"/>
</dbReference>
<evidence type="ECO:0008006" key="5">
    <source>
        <dbReference type="Google" id="ProtNLM"/>
    </source>
</evidence>
<evidence type="ECO:0000256" key="1">
    <source>
        <dbReference type="SAM" id="Phobius"/>
    </source>
</evidence>
<feature type="transmembrane region" description="Helical" evidence="1">
    <location>
        <begin position="428"/>
        <end position="456"/>
    </location>
</feature>
<feature type="signal peptide" evidence="2">
    <location>
        <begin position="1"/>
        <end position="21"/>
    </location>
</feature>
<dbReference type="CDD" id="cd16018">
    <property type="entry name" value="Enpp"/>
    <property type="match status" value="1"/>
</dbReference>
<organism evidence="3 4">
    <name type="scientific">Pleurodeles waltl</name>
    <name type="common">Iberian ribbed newt</name>
    <dbReference type="NCBI Taxonomy" id="8319"/>
    <lineage>
        <taxon>Eukaryota</taxon>
        <taxon>Metazoa</taxon>
        <taxon>Chordata</taxon>
        <taxon>Craniata</taxon>
        <taxon>Vertebrata</taxon>
        <taxon>Euteleostomi</taxon>
        <taxon>Amphibia</taxon>
        <taxon>Batrachia</taxon>
        <taxon>Caudata</taxon>
        <taxon>Salamandroidea</taxon>
        <taxon>Salamandridae</taxon>
        <taxon>Pleurodelinae</taxon>
        <taxon>Pleurodeles</taxon>
    </lineage>
</organism>
<sequence>MVLQPPLVSLLAAALLALGAGSPVPARRGAQKLLLVSFDGFRWNYDQEVETPNLDAMALEGVKAQHLTPAFVTITSPCHFTLLTGKYIENHGVIHNMYFNTTTKVKLPYYPTQGVSSWWDNGSLPIWITAQRQGLKTGSLFFPGGNATYQGEEVNVKKVESPTHKWDNDTEWRANVETVMKWFTEDDLDFVALYFGEPDSTGHKHGPDSSQRKAMVSQLDRILGYIRNRITHHGLASKLNLILTADHGMRKVMKKPEVQEIILGQIPGFSFKDIEFDLVDYGPTGLLLPKEGKLEQVYEALKKGHPHLNVYKKEELPEALHYSKHPRILPLVVFGDPGYVVHGRIPVQFNKGEHGFDNNDMDMKTIFRAVGPAFKSNLKVEPFESVHVYALMCELLGIRPETHDGSLEKTWNMLVEAIPSPSTGQSELLFQVTVGLASVTGVLLLIFIPSIIVTAVRRKNRRS</sequence>
<dbReference type="EMBL" id="JANPWB010000011">
    <property type="protein sequence ID" value="KAJ1129001.1"/>
    <property type="molecule type" value="Genomic_DNA"/>
</dbReference>
<keyword evidence="1" id="KW-0472">Membrane</keyword>
<dbReference type="InterPro" id="IPR017850">
    <property type="entry name" value="Alkaline_phosphatase_core_sf"/>
</dbReference>
<evidence type="ECO:0000256" key="2">
    <source>
        <dbReference type="SAM" id="SignalP"/>
    </source>
</evidence>
<dbReference type="PANTHER" id="PTHR10151">
    <property type="entry name" value="ECTONUCLEOTIDE PYROPHOSPHATASE/PHOSPHODIESTERASE"/>
    <property type="match status" value="1"/>
</dbReference>
<name>A0AAV7PLF7_PLEWA</name>
<dbReference type="AlphaFoldDB" id="A0AAV7PLF7"/>
<reference evidence="3" key="1">
    <citation type="journal article" date="2022" name="bioRxiv">
        <title>Sequencing and chromosome-scale assembly of the giantPleurodeles waltlgenome.</title>
        <authorList>
            <person name="Brown T."/>
            <person name="Elewa A."/>
            <person name="Iarovenko S."/>
            <person name="Subramanian E."/>
            <person name="Araus A.J."/>
            <person name="Petzold A."/>
            <person name="Susuki M."/>
            <person name="Suzuki K.-i.T."/>
            <person name="Hayashi T."/>
            <person name="Toyoda A."/>
            <person name="Oliveira C."/>
            <person name="Osipova E."/>
            <person name="Leigh N.D."/>
            <person name="Simon A."/>
            <person name="Yun M.H."/>
        </authorList>
    </citation>
    <scope>NUCLEOTIDE SEQUENCE</scope>
    <source>
        <strain evidence="3">20211129_DDA</strain>
        <tissue evidence="3">Liver</tissue>
    </source>
</reference>
<keyword evidence="1" id="KW-0812">Transmembrane</keyword>
<comment type="caution">
    <text evidence="3">The sequence shown here is derived from an EMBL/GenBank/DDBJ whole genome shotgun (WGS) entry which is preliminary data.</text>
</comment>
<dbReference type="Pfam" id="PF01663">
    <property type="entry name" value="Phosphodiest"/>
    <property type="match status" value="1"/>
</dbReference>
<dbReference type="InterPro" id="IPR002591">
    <property type="entry name" value="Phosphodiest/P_Trfase"/>
</dbReference>
<keyword evidence="1" id="KW-1133">Transmembrane helix</keyword>
<keyword evidence="2" id="KW-0732">Signal</keyword>
<dbReference type="PANTHER" id="PTHR10151:SF63">
    <property type="entry name" value="ECTONUCLEOTIDE PYROPHOSPHATASE_PHOSPHODIESTERASE FAMILY MEMBER 7"/>
    <property type="match status" value="1"/>
</dbReference>
<keyword evidence="4" id="KW-1185">Reference proteome</keyword>
<evidence type="ECO:0000313" key="4">
    <source>
        <dbReference type="Proteomes" id="UP001066276"/>
    </source>
</evidence>
<evidence type="ECO:0000313" key="3">
    <source>
        <dbReference type="EMBL" id="KAJ1129001.1"/>
    </source>
</evidence>
<accession>A0AAV7PLF7</accession>
<protein>
    <recommendedName>
        <fullName evidence="5">Ectonucleotide pyrophosphatase/phosphodiesterase 7</fullName>
    </recommendedName>
</protein>
<dbReference type="Gene3D" id="3.40.720.10">
    <property type="entry name" value="Alkaline Phosphatase, subunit A"/>
    <property type="match status" value="1"/>
</dbReference>
<gene>
    <name evidence="3" type="ORF">NDU88_007372</name>
</gene>
<dbReference type="SUPFAM" id="SSF53649">
    <property type="entry name" value="Alkaline phosphatase-like"/>
    <property type="match status" value="1"/>
</dbReference>